<evidence type="ECO:0000313" key="5">
    <source>
        <dbReference type="Proteomes" id="UP000199527"/>
    </source>
</evidence>
<dbReference type="AlphaFoldDB" id="A0A1G8NF41"/>
<keyword evidence="5" id="KW-1185">Reference proteome</keyword>
<sequence length="183" mass="20721">MKPALLLCTALLPLHAVANTSSHSVEYQMDFSAMDSDRSDITHELNDVGSFHNTLSYRYAVTDWLSVGVGYLWGDSEDFALWPVDLFTDSKLEYQGIQYSVRLQLPLSQRNRFYLQANGLDFDYDVLDDGETVGSDDGFDFGLSAGWRYEWDIGLGLKVGYDYQKLGDHIDIKGISIALSYRF</sequence>
<feature type="signal peptide" evidence="2">
    <location>
        <begin position="1"/>
        <end position="18"/>
    </location>
</feature>
<dbReference type="OrthoDB" id="5823352at2"/>
<feature type="chain" id="PRO_5011632409" evidence="2">
    <location>
        <begin position="19"/>
        <end position="183"/>
    </location>
</feature>
<dbReference type="Proteomes" id="UP000199527">
    <property type="component" value="Unassembled WGS sequence"/>
</dbReference>
<dbReference type="EMBL" id="FNEM01000003">
    <property type="protein sequence ID" value="SDI78697.1"/>
    <property type="molecule type" value="Genomic_DNA"/>
</dbReference>
<dbReference type="Gene3D" id="2.40.160.20">
    <property type="match status" value="1"/>
</dbReference>
<evidence type="ECO:0000256" key="1">
    <source>
        <dbReference type="ARBA" id="ARBA00022729"/>
    </source>
</evidence>
<keyword evidence="1 2" id="KW-0732">Signal</keyword>
<accession>A0A1G8NF41</accession>
<evidence type="ECO:0000259" key="3">
    <source>
        <dbReference type="Pfam" id="PF13505"/>
    </source>
</evidence>
<dbReference type="RefSeq" id="WP_090362908.1">
    <property type="nucleotide sequence ID" value="NZ_FNEM01000003.1"/>
</dbReference>
<gene>
    <name evidence="4" type="ORF">SAMN04488540_103106</name>
</gene>
<name>A0A1G8NF41_9GAMM</name>
<feature type="domain" description="Outer membrane protein beta-barrel" evidence="3">
    <location>
        <begin position="4"/>
        <end position="183"/>
    </location>
</feature>
<proteinExistence type="predicted"/>
<evidence type="ECO:0000313" key="4">
    <source>
        <dbReference type="EMBL" id="SDI78697.1"/>
    </source>
</evidence>
<organism evidence="4 5">
    <name type="scientific">Ferrimonas sediminum</name>
    <dbReference type="NCBI Taxonomy" id="718193"/>
    <lineage>
        <taxon>Bacteria</taxon>
        <taxon>Pseudomonadati</taxon>
        <taxon>Pseudomonadota</taxon>
        <taxon>Gammaproteobacteria</taxon>
        <taxon>Alteromonadales</taxon>
        <taxon>Ferrimonadaceae</taxon>
        <taxon>Ferrimonas</taxon>
    </lineage>
</organism>
<protein>
    <submittedName>
        <fullName evidence="4">Outer membrane protein beta-barrel domain-containing protein</fullName>
    </submittedName>
</protein>
<dbReference type="InterPro" id="IPR011250">
    <property type="entry name" value="OMP/PagP_B-barrel"/>
</dbReference>
<dbReference type="Pfam" id="PF13505">
    <property type="entry name" value="OMP_b-brl"/>
    <property type="match status" value="1"/>
</dbReference>
<evidence type="ECO:0000256" key="2">
    <source>
        <dbReference type="SAM" id="SignalP"/>
    </source>
</evidence>
<dbReference type="InterPro" id="IPR027385">
    <property type="entry name" value="Beta-barrel_OMP"/>
</dbReference>
<reference evidence="5" key="1">
    <citation type="submission" date="2016-10" db="EMBL/GenBank/DDBJ databases">
        <authorList>
            <person name="Varghese N."/>
            <person name="Submissions S."/>
        </authorList>
    </citation>
    <scope>NUCLEOTIDE SEQUENCE [LARGE SCALE GENOMIC DNA]</scope>
    <source>
        <strain evidence="5">DSM 23317</strain>
    </source>
</reference>
<dbReference type="SUPFAM" id="SSF56925">
    <property type="entry name" value="OMPA-like"/>
    <property type="match status" value="1"/>
</dbReference>